<evidence type="ECO:0000259" key="2">
    <source>
        <dbReference type="Pfam" id="PF15999"/>
    </source>
</evidence>
<protein>
    <recommendedName>
        <fullName evidence="2">DUF4774 domain-containing protein</fullName>
    </recommendedName>
</protein>
<keyword evidence="4" id="KW-1185">Reference proteome</keyword>
<dbReference type="EMBL" id="OW152820">
    <property type="protein sequence ID" value="CAH2074972.1"/>
    <property type="molecule type" value="Genomic_DNA"/>
</dbReference>
<evidence type="ECO:0000313" key="4">
    <source>
        <dbReference type="Proteomes" id="UP000837857"/>
    </source>
</evidence>
<accession>A0ABN8J2N9</accession>
<dbReference type="InterPro" id="IPR031942">
    <property type="entry name" value="DUF4774"/>
</dbReference>
<evidence type="ECO:0000256" key="1">
    <source>
        <dbReference type="SAM" id="SignalP"/>
    </source>
</evidence>
<name>A0ABN8J2N9_9NEOP</name>
<organism evidence="3 4">
    <name type="scientific">Iphiclides podalirius</name>
    <name type="common">scarce swallowtail</name>
    <dbReference type="NCBI Taxonomy" id="110791"/>
    <lineage>
        <taxon>Eukaryota</taxon>
        <taxon>Metazoa</taxon>
        <taxon>Ecdysozoa</taxon>
        <taxon>Arthropoda</taxon>
        <taxon>Hexapoda</taxon>
        <taxon>Insecta</taxon>
        <taxon>Pterygota</taxon>
        <taxon>Neoptera</taxon>
        <taxon>Endopterygota</taxon>
        <taxon>Lepidoptera</taxon>
        <taxon>Glossata</taxon>
        <taxon>Ditrysia</taxon>
        <taxon>Papilionoidea</taxon>
        <taxon>Papilionidae</taxon>
        <taxon>Papilioninae</taxon>
        <taxon>Iphiclides</taxon>
    </lineage>
</organism>
<reference evidence="3" key="1">
    <citation type="submission" date="2022-03" db="EMBL/GenBank/DDBJ databases">
        <authorList>
            <person name="Martin H S."/>
        </authorList>
    </citation>
    <scope>NUCLEOTIDE SEQUENCE</scope>
</reference>
<evidence type="ECO:0000313" key="3">
    <source>
        <dbReference type="EMBL" id="CAH2074972.1"/>
    </source>
</evidence>
<feature type="domain" description="DUF4774" evidence="2">
    <location>
        <begin position="186"/>
        <end position="237"/>
    </location>
</feature>
<dbReference type="Pfam" id="PF15999">
    <property type="entry name" value="DUF4774"/>
    <property type="match status" value="1"/>
</dbReference>
<feature type="chain" id="PRO_5045195100" description="DUF4774 domain-containing protein" evidence="1">
    <location>
        <begin position="21"/>
        <end position="255"/>
    </location>
</feature>
<feature type="signal peptide" evidence="1">
    <location>
        <begin position="1"/>
        <end position="20"/>
    </location>
</feature>
<sequence>MSRTLLTTLLFACIALEVTPKPASVASTQYLPFYGGAKGQYLEVQKDTKGFVVSEKIVAEESITSENVVKNNNDSLLSRMLAANLQSLQTLASNALKLHTLGRKTGFLGNNDMARFKSQLSSLGETASNTIKLIEEIGDNAESLFNSNVTLLRRYEDNYDEDISQEGIGVDAPDTDEDGLTDARIAEAKPIGLAVIGETGLAASRPVGTAVATSGVALARPIGTAIAGIDPTLLGINYQINQFRQAPITHKKRRQ</sequence>
<keyword evidence="1" id="KW-0732">Signal</keyword>
<gene>
    <name evidence="3" type="ORF">IPOD504_LOCUS16384</name>
</gene>
<dbReference type="Proteomes" id="UP000837857">
    <property type="component" value="Chromosome 8"/>
</dbReference>
<proteinExistence type="predicted"/>
<feature type="non-terminal residue" evidence="3">
    <location>
        <position position="1"/>
    </location>
</feature>